<protein>
    <submittedName>
        <fullName evidence="6">Tubulin--tyrosine ligase-like protein 9</fullName>
    </submittedName>
</protein>
<dbReference type="PANTHER" id="PTHR12241:SF161">
    <property type="entry name" value="TUBULIN POLYGLUTAMYLASE TTLL6"/>
    <property type="match status" value="1"/>
</dbReference>
<dbReference type="GO" id="GO:0000226">
    <property type="term" value="P:microtubule cytoskeleton organization"/>
    <property type="evidence" value="ECO:0007669"/>
    <property type="project" value="TreeGrafter"/>
</dbReference>
<evidence type="ECO:0000256" key="1">
    <source>
        <dbReference type="ARBA" id="ARBA00022598"/>
    </source>
</evidence>
<keyword evidence="3" id="KW-0067">ATP-binding</keyword>
<organism evidence="6">
    <name type="scientific">Taenia asiatica</name>
    <name type="common">Asian tapeworm</name>
    <dbReference type="NCBI Taxonomy" id="60517"/>
    <lineage>
        <taxon>Eukaryota</taxon>
        <taxon>Metazoa</taxon>
        <taxon>Spiralia</taxon>
        <taxon>Lophotrochozoa</taxon>
        <taxon>Platyhelminthes</taxon>
        <taxon>Cestoda</taxon>
        <taxon>Eucestoda</taxon>
        <taxon>Cyclophyllidea</taxon>
        <taxon>Taeniidae</taxon>
        <taxon>Taenia</taxon>
    </lineage>
</organism>
<keyword evidence="1" id="KW-0436">Ligase</keyword>
<dbReference type="InterPro" id="IPR004344">
    <property type="entry name" value="TTL/TTLL_fam"/>
</dbReference>
<keyword evidence="2" id="KW-0547">Nucleotide-binding</keyword>
<evidence type="ECO:0000256" key="3">
    <source>
        <dbReference type="ARBA" id="ARBA00022840"/>
    </source>
</evidence>
<accession>A0A0R3VZM7</accession>
<dbReference type="EMBL" id="UYRS01003701">
    <property type="protein sequence ID" value="VDK26466.1"/>
    <property type="molecule type" value="Genomic_DNA"/>
</dbReference>
<gene>
    <name evidence="4" type="ORF">TASK_LOCUS2872</name>
</gene>
<evidence type="ECO:0000313" key="6">
    <source>
        <dbReference type="WBParaSite" id="TASK_0000287101-mRNA-1"/>
    </source>
</evidence>
<keyword evidence="5" id="KW-1185">Reference proteome</keyword>
<proteinExistence type="predicted"/>
<dbReference type="Pfam" id="PF03133">
    <property type="entry name" value="TTL"/>
    <property type="match status" value="1"/>
</dbReference>
<dbReference type="GO" id="GO:0005524">
    <property type="term" value="F:ATP binding"/>
    <property type="evidence" value="ECO:0007669"/>
    <property type="project" value="UniProtKB-KW"/>
</dbReference>
<dbReference type="WBParaSite" id="TASK_0000287101-mRNA-1">
    <property type="protein sequence ID" value="TASK_0000287101-mRNA-1"/>
    <property type="gene ID" value="TASK_0000287101"/>
</dbReference>
<dbReference type="PANTHER" id="PTHR12241">
    <property type="entry name" value="TUBULIN POLYGLUTAMYLASE"/>
    <property type="match status" value="1"/>
</dbReference>
<evidence type="ECO:0000313" key="4">
    <source>
        <dbReference type="EMBL" id="VDK26466.1"/>
    </source>
</evidence>
<dbReference type="AlphaFoldDB" id="A0A0R3VZM7"/>
<reference evidence="6" key="1">
    <citation type="submission" date="2017-02" db="UniProtKB">
        <authorList>
            <consortium name="WormBaseParasite"/>
        </authorList>
    </citation>
    <scope>IDENTIFICATION</scope>
</reference>
<name>A0A0R3VZM7_TAEAS</name>
<dbReference type="OrthoDB" id="202825at2759"/>
<dbReference type="GO" id="GO:0036064">
    <property type="term" value="C:ciliary basal body"/>
    <property type="evidence" value="ECO:0007669"/>
    <property type="project" value="TreeGrafter"/>
</dbReference>
<dbReference type="Proteomes" id="UP000282613">
    <property type="component" value="Unassembled WGS sequence"/>
</dbReference>
<sequence>MVTFSWGDLQQYARQKKNRTYILKPDTGCQGKGIWITKTPREIKATENLICQTYISRPFLIDGFKFDLRLYVLVTSIVPLRVFMFKDGLARFTTQPYREPTTANVGNVFMHLTNYAIQKHSNNFVREDEEAGTKRRITTVNCWLIEHGYDVDKVSYSTITTTSGNSEYLAKCQRFFSSSRNFVRSTLILYILVFPY</sequence>
<reference evidence="4 5" key="2">
    <citation type="submission" date="2018-11" db="EMBL/GenBank/DDBJ databases">
        <authorList>
            <consortium name="Pathogen Informatics"/>
        </authorList>
    </citation>
    <scope>NUCLEOTIDE SEQUENCE [LARGE SCALE GENOMIC DNA]</scope>
</reference>
<evidence type="ECO:0000313" key="5">
    <source>
        <dbReference type="Proteomes" id="UP000282613"/>
    </source>
</evidence>
<dbReference type="GO" id="GO:0070740">
    <property type="term" value="F:tubulin-glutamic acid ligase activity"/>
    <property type="evidence" value="ECO:0007669"/>
    <property type="project" value="TreeGrafter"/>
</dbReference>
<dbReference type="GO" id="GO:0015631">
    <property type="term" value="F:tubulin binding"/>
    <property type="evidence" value="ECO:0007669"/>
    <property type="project" value="TreeGrafter"/>
</dbReference>
<dbReference type="SUPFAM" id="SSF56059">
    <property type="entry name" value="Glutathione synthetase ATP-binding domain-like"/>
    <property type="match status" value="1"/>
</dbReference>
<evidence type="ECO:0000256" key="2">
    <source>
        <dbReference type="ARBA" id="ARBA00022741"/>
    </source>
</evidence>
<dbReference type="PROSITE" id="PS51221">
    <property type="entry name" value="TTL"/>
    <property type="match status" value="1"/>
</dbReference>
<dbReference type="Gene3D" id="3.30.470.20">
    <property type="entry name" value="ATP-grasp fold, B domain"/>
    <property type="match status" value="1"/>
</dbReference>